<keyword evidence="5 9" id="KW-0812">Transmembrane</keyword>
<comment type="subcellular location">
    <subcellularLocation>
        <location evidence="1">Cell membrane</location>
        <topology evidence="1">Multi-pass membrane protein</topology>
    </subcellularLocation>
</comment>
<evidence type="ECO:0000256" key="4">
    <source>
        <dbReference type="ARBA" id="ARBA00022597"/>
    </source>
</evidence>
<dbReference type="InterPro" id="IPR004796">
    <property type="entry name" value="PTS_IIC_cello"/>
</dbReference>
<dbReference type="GO" id="GO:0005886">
    <property type="term" value="C:plasma membrane"/>
    <property type="evidence" value="ECO:0007669"/>
    <property type="project" value="UniProtKB-SubCell"/>
</dbReference>
<evidence type="ECO:0000256" key="6">
    <source>
        <dbReference type="ARBA" id="ARBA00022989"/>
    </source>
</evidence>
<evidence type="ECO:0000259" key="10">
    <source>
        <dbReference type="PROSITE" id="PS51105"/>
    </source>
</evidence>
<feature type="domain" description="PTS EIIC type-3" evidence="10">
    <location>
        <begin position="5"/>
        <end position="455"/>
    </location>
</feature>
<dbReference type="PIRSF" id="PIRSF006351">
    <property type="entry name" value="PTS_EIIC-Cellobiose"/>
    <property type="match status" value="1"/>
</dbReference>
<dbReference type="EMBL" id="JALBUR010000019">
    <property type="protein sequence ID" value="MDX8420004.1"/>
    <property type="molecule type" value="Genomic_DNA"/>
</dbReference>
<evidence type="ECO:0000256" key="8">
    <source>
        <dbReference type="PIRNR" id="PIRNR006351"/>
    </source>
</evidence>
<evidence type="ECO:0000313" key="12">
    <source>
        <dbReference type="Proteomes" id="UP001286174"/>
    </source>
</evidence>
<reference evidence="11 12" key="1">
    <citation type="submission" date="2022-03" db="EMBL/GenBank/DDBJ databases">
        <title>Novel taxa within the pig intestine.</title>
        <authorList>
            <person name="Wylensek D."/>
            <person name="Bishof K."/>
            <person name="Afrizal A."/>
            <person name="Clavel T."/>
        </authorList>
    </citation>
    <scope>NUCLEOTIDE SEQUENCE [LARGE SCALE GENOMIC DNA]</scope>
    <source>
        <strain evidence="11 12">CLA-KB-P133</strain>
    </source>
</reference>
<accession>A0AB35U5D1</accession>
<keyword evidence="12" id="KW-1185">Reference proteome</keyword>
<feature type="transmembrane region" description="Helical" evidence="9">
    <location>
        <begin position="385"/>
        <end position="404"/>
    </location>
</feature>
<keyword evidence="3 8" id="KW-1003">Cell membrane</keyword>
<evidence type="ECO:0000256" key="3">
    <source>
        <dbReference type="ARBA" id="ARBA00022475"/>
    </source>
</evidence>
<keyword evidence="2 8" id="KW-0813">Transport</keyword>
<dbReference type="AlphaFoldDB" id="A0AB35U5D1"/>
<dbReference type="GO" id="GO:0009401">
    <property type="term" value="P:phosphoenolpyruvate-dependent sugar phosphotransferase system"/>
    <property type="evidence" value="ECO:0007669"/>
    <property type="project" value="InterPro"/>
</dbReference>
<evidence type="ECO:0000313" key="11">
    <source>
        <dbReference type="EMBL" id="MDX8420004.1"/>
    </source>
</evidence>
<dbReference type="InterPro" id="IPR051088">
    <property type="entry name" value="PTS_Sugar-EIIC/EIIB"/>
</dbReference>
<dbReference type="InterPro" id="IPR003352">
    <property type="entry name" value="PTS_EIIC"/>
</dbReference>
<sequence length="470" mass="49585">MNEKFMNGLLTVAGKMQSNKVLSAIKDAFIDNMPIVIVGAFCTLFQWVVFHHDPAGSTTVYLSIANIPGLAWLENLTPIVTTANYGCMNFMAVNVCILVAMHFAENLGRHGDKTVPVLALSSLVTLMSTSITATAKASDVVTASNGALELAKGAAEDTQVSIAAGSGVLQSFTDANALFVGLLVGILVTLLYVKLVNSGKVTIKLPDSVPPNVSASFAVLFPVAICILVVAIVGFIFNNVIGTNIFKVIATIMAPLKAIMTGLPGYLLVVFLMQLLWFFGIHGPNVMSAVTTAFMTQASAENLAIYNEIGKPYLSAGNYSIICNAFGSTFFAMTGSGITGGLIIAILLFSKRDDYKAIAKLAIPCGIFDINEPIIFGIPMVMNPLFAVPFFCAPLVSVIIGYVLTKIGFCPIMVVDAPWTTPPVLLGFLASGGKLMGALSQLIAFASSILLYTPFVIAANKAPREEVAAA</sequence>
<evidence type="ECO:0000256" key="7">
    <source>
        <dbReference type="ARBA" id="ARBA00023136"/>
    </source>
</evidence>
<dbReference type="Pfam" id="PF02378">
    <property type="entry name" value="PTS_EIIC"/>
    <property type="match status" value="1"/>
</dbReference>
<feature type="transmembrane region" description="Helical" evidence="9">
    <location>
        <begin position="258"/>
        <end position="279"/>
    </location>
</feature>
<keyword evidence="6 9" id="KW-1133">Transmembrane helix</keyword>
<dbReference type="RefSeq" id="WP_370596249.1">
    <property type="nucleotide sequence ID" value="NZ_JALBUR010000019.1"/>
</dbReference>
<name>A0AB35U5D1_9FIRM</name>
<feature type="transmembrane region" description="Helical" evidence="9">
    <location>
        <begin position="85"/>
        <end position="104"/>
    </location>
</feature>
<feature type="transmembrane region" description="Helical" evidence="9">
    <location>
        <begin position="175"/>
        <end position="193"/>
    </location>
</feature>
<protein>
    <recommendedName>
        <fullName evidence="8">Permease IIC component</fullName>
    </recommendedName>
</protein>
<feature type="transmembrane region" description="Helical" evidence="9">
    <location>
        <begin position="213"/>
        <end position="237"/>
    </location>
</feature>
<evidence type="ECO:0000256" key="9">
    <source>
        <dbReference type="SAM" id="Phobius"/>
    </source>
</evidence>
<dbReference type="PANTHER" id="PTHR33989">
    <property type="match status" value="1"/>
</dbReference>
<evidence type="ECO:0000256" key="1">
    <source>
        <dbReference type="ARBA" id="ARBA00004651"/>
    </source>
</evidence>
<feature type="transmembrane region" description="Helical" evidence="9">
    <location>
        <begin position="424"/>
        <end position="452"/>
    </location>
</feature>
<keyword evidence="4 8" id="KW-0762">Sugar transport</keyword>
<gene>
    <name evidence="11" type="ORF">MOZ60_07835</name>
</gene>
<feature type="transmembrane region" description="Helical" evidence="9">
    <location>
        <begin position="29"/>
        <end position="49"/>
    </location>
</feature>
<keyword evidence="7 8" id="KW-0472">Membrane</keyword>
<comment type="caution">
    <text evidence="11">The sequence shown here is derived from an EMBL/GenBank/DDBJ whole genome shotgun (WGS) entry which is preliminary data.</text>
</comment>
<feature type="transmembrane region" description="Helical" evidence="9">
    <location>
        <begin position="330"/>
        <end position="350"/>
    </location>
</feature>
<dbReference type="PROSITE" id="PS51105">
    <property type="entry name" value="PTS_EIIC_TYPE_3"/>
    <property type="match status" value="1"/>
</dbReference>
<proteinExistence type="predicted"/>
<dbReference type="InterPro" id="IPR004501">
    <property type="entry name" value="PTS_EIIC_3"/>
</dbReference>
<evidence type="ECO:0000256" key="2">
    <source>
        <dbReference type="ARBA" id="ARBA00022448"/>
    </source>
</evidence>
<organism evidence="11 12">
    <name type="scientific">Grylomicrobium aquisgranensis</name>
    <dbReference type="NCBI Taxonomy" id="2926318"/>
    <lineage>
        <taxon>Bacteria</taxon>
        <taxon>Bacillati</taxon>
        <taxon>Bacillota</taxon>
        <taxon>Erysipelotrichia</taxon>
        <taxon>Erysipelotrichales</taxon>
        <taxon>Erysipelotrichaceae</taxon>
        <taxon>Grylomicrobium</taxon>
    </lineage>
</organism>
<comment type="function">
    <text evidence="8">The phosphoenolpyruvate-dependent sugar phosphotransferase system (PTS), a major carbohydrate active -transport system, catalyzes the phosphorylation of incoming sugar substrates concomitant with their translocation across the cell membrane.</text>
</comment>
<dbReference type="GO" id="GO:0008982">
    <property type="term" value="F:protein-N(PI)-phosphohistidine-sugar phosphotransferase activity"/>
    <property type="evidence" value="ECO:0007669"/>
    <property type="project" value="UniProtKB-UniRule"/>
</dbReference>
<dbReference type="PANTHER" id="PTHR33989:SF4">
    <property type="entry name" value="PTS SYSTEM N,N'-DIACETYLCHITOBIOSE-SPECIFIC EIIC COMPONENT"/>
    <property type="match status" value="1"/>
</dbReference>
<evidence type="ECO:0000256" key="5">
    <source>
        <dbReference type="ARBA" id="ARBA00022692"/>
    </source>
</evidence>
<dbReference type="Proteomes" id="UP001286174">
    <property type="component" value="Unassembled WGS sequence"/>
</dbReference>
<dbReference type="NCBIfam" id="TIGR00410">
    <property type="entry name" value="lacE"/>
    <property type="match status" value="1"/>
</dbReference>